<sequence length="447" mass="50182">MSIKKLSPTISISLKTSYPILVVDETHGATMHWNFALRRPRISADRHDDSDVQCFSMIQQKSSLVTPTSHSSELVPSRLTGVLINPHDLVDLKHDRNLPSPVEPDLPRQSNLRQKDKFELPLVIILAFCCNMRNRVWSLFQNLRNRVWRREKSAEPQEALFPDTHDGDIIIPVMGLTGVGKSTVGVHYDKAEVSDGYESCTTILKAFYTPLEPSEDFGLGRRLVLVDTPGFDSTCGHDFRLLQRIALCLTSSYGGGKTCGGLIHLHDMTDAGVRSITSQNLQAYKKLCGKKNLRAVVFATATPGSLTPQAFARREQEHYSEVYRKDFKEQGATFFRLTHTHESAKDLVSRVLERVKEEQRALLIQEELVEIRKIVPTATKAGRELKNGLDEIIAYQKEVRLAGEVISQEEVAALASKIAIVSPPSKGHDNELPLAESWKKMVFLWTT</sequence>
<evidence type="ECO:0000313" key="1">
    <source>
        <dbReference type="EMBL" id="EDR05780.1"/>
    </source>
</evidence>
<name>B0DHS4_LACBS</name>
<dbReference type="HOGENOM" id="CLU_612606_0_0_1"/>
<dbReference type="InParanoid" id="B0DHS4"/>
<dbReference type="SUPFAM" id="SSF52540">
    <property type="entry name" value="P-loop containing nucleoside triphosphate hydrolases"/>
    <property type="match status" value="1"/>
</dbReference>
<accession>B0DHS4</accession>
<evidence type="ECO:0000313" key="2">
    <source>
        <dbReference type="Proteomes" id="UP000001194"/>
    </source>
</evidence>
<dbReference type="InterPro" id="IPR027417">
    <property type="entry name" value="P-loop_NTPase"/>
</dbReference>
<dbReference type="OrthoDB" id="8954335at2759"/>
<dbReference type="Proteomes" id="UP000001194">
    <property type="component" value="Unassembled WGS sequence"/>
</dbReference>
<protein>
    <submittedName>
        <fullName evidence="1">Predicted protein</fullName>
    </submittedName>
</protein>
<reference evidence="1 2" key="1">
    <citation type="journal article" date="2008" name="Nature">
        <title>The genome of Laccaria bicolor provides insights into mycorrhizal symbiosis.</title>
        <authorList>
            <person name="Martin F."/>
            <person name="Aerts A."/>
            <person name="Ahren D."/>
            <person name="Brun A."/>
            <person name="Danchin E.G.J."/>
            <person name="Duchaussoy F."/>
            <person name="Gibon J."/>
            <person name="Kohler A."/>
            <person name="Lindquist E."/>
            <person name="Pereda V."/>
            <person name="Salamov A."/>
            <person name="Shapiro H.J."/>
            <person name="Wuyts J."/>
            <person name="Blaudez D."/>
            <person name="Buee M."/>
            <person name="Brokstein P."/>
            <person name="Canbaeck B."/>
            <person name="Cohen D."/>
            <person name="Courty P.E."/>
            <person name="Coutinho P.M."/>
            <person name="Delaruelle C."/>
            <person name="Detter J.C."/>
            <person name="Deveau A."/>
            <person name="DiFazio S."/>
            <person name="Duplessis S."/>
            <person name="Fraissinet-Tachet L."/>
            <person name="Lucic E."/>
            <person name="Frey-Klett P."/>
            <person name="Fourrey C."/>
            <person name="Feussner I."/>
            <person name="Gay G."/>
            <person name="Grimwood J."/>
            <person name="Hoegger P.J."/>
            <person name="Jain P."/>
            <person name="Kilaru S."/>
            <person name="Labbe J."/>
            <person name="Lin Y.C."/>
            <person name="Legue V."/>
            <person name="Le Tacon F."/>
            <person name="Marmeisse R."/>
            <person name="Melayah D."/>
            <person name="Montanini B."/>
            <person name="Muratet M."/>
            <person name="Nehls U."/>
            <person name="Niculita-Hirzel H."/>
            <person name="Oudot-Le Secq M.P."/>
            <person name="Peter M."/>
            <person name="Quesneville H."/>
            <person name="Rajashekar B."/>
            <person name="Reich M."/>
            <person name="Rouhier N."/>
            <person name="Schmutz J."/>
            <person name="Yin T."/>
            <person name="Chalot M."/>
            <person name="Henrissat B."/>
            <person name="Kuees U."/>
            <person name="Lucas S."/>
            <person name="Van de Peer Y."/>
            <person name="Podila G.K."/>
            <person name="Polle A."/>
            <person name="Pukkila P.J."/>
            <person name="Richardson P.M."/>
            <person name="Rouze P."/>
            <person name="Sanders I.R."/>
            <person name="Stajich J.E."/>
            <person name="Tunlid A."/>
            <person name="Tuskan G."/>
            <person name="Grigoriev I.V."/>
        </authorList>
    </citation>
    <scope>NUCLEOTIDE SEQUENCE [LARGE SCALE GENOMIC DNA]</scope>
    <source>
        <strain evidence="2">S238N-H82 / ATCC MYA-4686</strain>
    </source>
</reference>
<dbReference type="GeneID" id="6079184"/>
<keyword evidence="2" id="KW-1185">Reference proteome</keyword>
<dbReference type="KEGG" id="lbc:LACBIDRAFT_329353"/>
<proteinExistence type="predicted"/>
<dbReference type="EMBL" id="DS547111">
    <property type="protein sequence ID" value="EDR05780.1"/>
    <property type="molecule type" value="Genomic_DNA"/>
</dbReference>
<dbReference type="AlphaFoldDB" id="B0DHS4"/>
<dbReference type="RefSeq" id="XP_001883456.1">
    <property type="nucleotide sequence ID" value="XM_001883421.1"/>
</dbReference>
<organism evidence="2">
    <name type="scientific">Laccaria bicolor (strain S238N-H82 / ATCC MYA-4686)</name>
    <name type="common">Bicoloured deceiver</name>
    <name type="synonym">Laccaria laccata var. bicolor</name>
    <dbReference type="NCBI Taxonomy" id="486041"/>
    <lineage>
        <taxon>Eukaryota</taxon>
        <taxon>Fungi</taxon>
        <taxon>Dikarya</taxon>
        <taxon>Basidiomycota</taxon>
        <taxon>Agaricomycotina</taxon>
        <taxon>Agaricomycetes</taxon>
        <taxon>Agaricomycetidae</taxon>
        <taxon>Agaricales</taxon>
        <taxon>Agaricineae</taxon>
        <taxon>Hydnangiaceae</taxon>
        <taxon>Laccaria</taxon>
    </lineage>
</organism>
<gene>
    <name evidence="1" type="ORF">LACBIDRAFT_329353</name>
</gene>
<dbReference type="CDD" id="cd00882">
    <property type="entry name" value="Ras_like_GTPase"/>
    <property type="match status" value="1"/>
</dbReference>
<dbReference type="STRING" id="486041.B0DHS4"/>
<dbReference type="Gene3D" id="3.40.50.300">
    <property type="entry name" value="P-loop containing nucleotide triphosphate hydrolases"/>
    <property type="match status" value="1"/>
</dbReference>